<dbReference type="Proteomes" id="UP000886653">
    <property type="component" value="Unassembled WGS sequence"/>
</dbReference>
<reference evidence="1" key="1">
    <citation type="submission" date="2013-11" db="EMBL/GenBank/DDBJ databases">
        <title>Genome sequence of the fusiform rust pathogen reveals effectors for host alternation and coevolution with pine.</title>
        <authorList>
            <consortium name="DOE Joint Genome Institute"/>
            <person name="Smith K."/>
            <person name="Pendleton A."/>
            <person name="Kubisiak T."/>
            <person name="Anderson C."/>
            <person name="Salamov A."/>
            <person name="Aerts A."/>
            <person name="Riley R."/>
            <person name="Clum A."/>
            <person name="Lindquist E."/>
            <person name="Ence D."/>
            <person name="Campbell M."/>
            <person name="Kronenberg Z."/>
            <person name="Feau N."/>
            <person name="Dhillon B."/>
            <person name="Hamelin R."/>
            <person name="Burleigh J."/>
            <person name="Smith J."/>
            <person name="Yandell M."/>
            <person name="Nelson C."/>
            <person name="Grigoriev I."/>
            <person name="Davis J."/>
        </authorList>
    </citation>
    <scope>NUCLEOTIDE SEQUENCE</scope>
    <source>
        <strain evidence="1">G11</strain>
    </source>
</reference>
<dbReference type="EMBL" id="MU167234">
    <property type="protein sequence ID" value="KAG0148653.1"/>
    <property type="molecule type" value="Genomic_DNA"/>
</dbReference>
<accession>A0A9P6NQZ8</accession>
<gene>
    <name evidence="1" type="ORF">CROQUDRAFT_654482</name>
</gene>
<evidence type="ECO:0000313" key="2">
    <source>
        <dbReference type="Proteomes" id="UP000886653"/>
    </source>
</evidence>
<dbReference type="AlphaFoldDB" id="A0A9P6NQZ8"/>
<name>A0A9P6NQZ8_9BASI</name>
<sequence>MQSHMLRLAASIFSHALPPHKNLRAFAIRISAMNGSFLHPTKNCHTGISEIWSTARPLAFNPIGKKKQTFI</sequence>
<protein>
    <submittedName>
        <fullName evidence="1">Uncharacterized protein</fullName>
    </submittedName>
</protein>
<evidence type="ECO:0000313" key="1">
    <source>
        <dbReference type="EMBL" id="KAG0148653.1"/>
    </source>
</evidence>
<organism evidence="1 2">
    <name type="scientific">Cronartium quercuum f. sp. fusiforme G11</name>
    <dbReference type="NCBI Taxonomy" id="708437"/>
    <lineage>
        <taxon>Eukaryota</taxon>
        <taxon>Fungi</taxon>
        <taxon>Dikarya</taxon>
        <taxon>Basidiomycota</taxon>
        <taxon>Pucciniomycotina</taxon>
        <taxon>Pucciniomycetes</taxon>
        <taxon>Pucciniales</taxon>
        <taxon>Coleosporiaceae</taxon>
        <taxon>Cronartium</taxon>
    </lineage>
</organism>
<comment type="caution">
    <text evidence="1">The sequence shown here is derived from an EMBL/GenBank/DDBJ whole genome shotgun (WGS) entry which is preliminary data.</text>
</comment>
<keyword evidence="2" id="KW-1185">Reference proteome</keyword>
<proteinExistence type="predicted"/>